<dbReference type="InterPro" id="IPR011114">
    <property type="entry name" value="RuvA_C"/>
</dbReference>
<name>A0A1F8HB28_9BACT</name>
<dbReference type="InterPro" id="IPR012340">
    <property type="entry name" value="NA-bd_OB-fold"/>
</dbReference>
<dbReference type="InterPro" id="IPR010994">
    <property type="entry name" value="RuvA_2-like"/>
</dbReference>
<dbReference type="SUPFAM" id="SSF50249">
    <property type="entry name" value="Nucleic acid-binding proteins"/>
    <property type="match status" value="1"/>
</dbReference>
<comment type="subcellular location">
    <subcellularLocation>
        <location evidence="6">Cytoplasm</location>
    </subcellularLocation>
</comment>
<dbReference type="GO" id="GO:0000400">
    <property type="term" value="F:four-way junction DNA binding"/>
    <property type="evidence" value="ECO:0007669"/>
    <property type="project" value="UniProtKB-UniRule"/>
</dbReference>
<comment type="domain">
    <text evidence="6">Has three domains with a flexible linker between the domains II and III and assumes an 'L' shape. Domain III is highly mobile and contacts RuvB.</text>
</comment>
<dbReference type="Gene3D" id="2.40.50.140">
    <property type="entry name" value="Nucleic acid-binding proteins"/>
    <property type="match status" value="1"/>
</dbReference>
<comment type="caution">
    <text evidence="8">The sequence shown here is derived from an EMBL/GenBank/DDBJ whole genome shotgun (WGS) entry which is preliminary data.</text>
</comment>
<accession>A0A1F8HB28</accession>
<gene>
    <name evidence="6" type="primary">ruvA</name>
    <name evidence="8" type="ORF">A3G51_02920</name>
</gene>
<dbReference type="Pfam" id="PF14520">
    <property type="entry name" value="HHH_5"/>
    <property type="match status" value="1"/>
</dbReference>
<keyword evidence="4 6" id="KW-0233">DNA recombination</keyword>
<dbReference type="AlphaFoldDB" id="A0A1F8HB28"/>
<dbReference type="Pfam" id="PF07499">
    <property type="entry name" value="RuvA_C"/>
    <property type="match status" value="1"/>
</dbReference>
<dbReference type="InterPro" id="IPR003583">
    <property type="entry name" value="Hlx-hairpin-Hlx_DNA-bd_motif"/>
</dbReference>
<dbReference type="Gene3D" id="1.10.150.20">
    <property type="entry name" value="5' to 3' exonuclease, C-terminal subdomain"/>
    <property type="match status" value="1"/>
</dbReference>
<feature type="domain" description="Helix-hairpin-helix DNA-binding motif class 1" evidence="7">
    <location>
        <begin position="75"/>
        <end position="94"/>
    </location>
</feature>
<comment type="function">
    <text evidence="6">The RuvA-RuvB-RuvC complex processes Holliday junction (HJ) DNA during genetic recombination and DNA repair, while the RuvA-RuvB complex plays an important role in the rescue of blocked DNA replication forks via replication fork reversal (RFR). RuvA specifically binds to HJ cruciform DNA, conferring on it an open structure. The RuvB hexamer acts as an ATP-dependent pump, pulling dsDNA into and through the RuvAB complex. HJ branch migration allows RuvC to scan DNA until it finds its consensus sequence, where it cleaves and resolves the cruciform DNA.</text>
</comment>
<dbReference type="InterPro" id="IPR036267">
    <property type="entry name" value="RuvA_C_sf"/>
</dbReference>
<keyword evidence="8" id="KW-0067">ATP-binding</keyword>
<dbReference type="SUPFAM" id="SSF46929">
    <property type="entry name" value="DNA helicase RuvA subunit, C-terminal domain"/>
    <property type="match status" value="1"/>
</dbReference>
<evidence type="ECO:0000313" key="9">
    <source>
        <dbReference type="Proteomes" id="UP000177745"/>
    </source>
</evidence>
<evidence type="ECO:0000259" key="7">
    <source>
        <dbReference type="SMART" id="SM00278"/>
    </source>
</evidence>
<dbReference type="Gene3D" id="1.10.8.10">
    <property type="entry name" value="DNA helicase RuvA subunit, C-terminal domain"/>
    <property type="match status" value="1"/>
</dbReference>
<dbReference type="SMART" id="SM00278">
    <property type="entry name" value="HhH1"/>
    <property type="match status" value="2"/>
</dbReference>
<dbReference type="HAMAP" id="MF_00031">
    <property type="entry name" value="DNA_HJ_migration_RuvA"/>
    <property type="match status" value="1"/>
</dbReference>
<keyword evidence="1 6" id="KW-0963">Cytoplasm</keyword>
<evidence type="ECO:0000256" key="1">
    <source>
        <dbReference type="ARBA" id="ARBA00022490"/>
    </source>
</evidence>
<dbReference type="SUPFAM" id="SSF47781">
    <property type="entry name" value="RuvA domain 2-like"/>
    <property type="match status" value="1"/>
</dbReference>
<dbReference type="GO" id="GO:0009379">
    <property type="term" value="C:Holliday junction helicase complex"/>
    <property type="evidence" value="ECO:0007669"/>
    <property type="project" value="InterPro"/>
</dbReference>
<dbReference type="NCBIfam" id="TIGR00084">
    <property type="entry name" value="ruvA"/>
    <property type="match status" value="1"/>
</dbReference>
<evidence type="ECO:0000256" key="5">
    <source>
        <dbReference type="ARBA" id="ARBA00023204"/>
    </source>
</evidence>
<evidence type="ECO:0000256" key="6">
    <source>
        <dbReference type="HAMAP-Rule" id="MF_00031"/>
    </source>
</evidence>
<dbReference type="GO" id="GO:0009378">
    <property type="term" value="F:four-way junction helicase activity"/>
    <property type="evidence" value="ECO:0007669"/>
    <property type="project" value="InterPro"/>
</dbReference>
<evidence type="ECO:0000256" key="3">
    <source>
        <dbReference type="ARBA" id="ARBA00023125"/>
    </source>
</evidence>
<evidence type="ECO:0000256" key="4">
    <source>
        <dbReference type="ARBA" id="ARBA00023172"/>
    </source>
</evidence>
<keyword evidence="2 6" id="KW-0227">DNA damage</keyword>
<dbReference type="GO" id="GO:0006281">
    <property type="term" value="P:DNA repair"/>
    <property type="evidence" value="ECO:0007669"/>
    <property type="project" value="UniProtKB-UniRule"/>
</dbReference>
<comment type="similarity">
    <text evidence="6">Belongs to the RuvA family.</text>
</comment>
<keyword evidence="5 6" id="KW-0234">DNA repair</keyword>
<evidence type="ECO:0000256" key="2">
    <source>
        <dbReference type="ARBA" id="ARBA00022763"/>
    </source>
</evidence>
<sequence>MISYLEGKIEHSGDRFVILNTGGIGYKVNIVPKLLNSISKSQDKVKLFVHSQLNMREGTFDMYGFVDREGLELFNLLISVSGIGPKNALNIMSSVEPKHLKAAVVNNDPEYLKKISGLGPKTAQRLILELQNKVDYLEIGDMKGMDLGQEGEAMEALVALGYTLSQAKDALKEDAKGKTLEQRVREALKLLGKNRR</sequence>
<proteinExistence type="inferred from homology"/>
<reference evidence="8 9" key="1">
    <citation type="journal article" date="2016" name="Nat. Commun.">
        <title>Thousands of microbial genomes shed light on interconnected biogeochemical processes in an aquifer system.</title>
        <authorList>
            <person name="Anantharaman K."/>
            <person name="Brown C.T."/>
            <person name="Hug L.A."/>
            <person name="Sharon I."/>
            <person name="Castelle C.J."/>
            <person name="Probst A.J."/>
            <person name="Thomas B.C."/>
            <person name="Singh A."/>
            <person name="Wilkins M.J."/>
            <person name="Karaoz U."/>
            <person name="Brodie E.L."/>
            <person name="Williams K.H."/>
            <person name="Hubbard S.S."/>
            <person name="Banfield J.F."/>
        </authorList>
    </citation>
    <scope>NUCLEOTIDE SEQUENCE [LARGE SCALE GENOMIC DNA]</scope>
</reference>
<dbReference type="GO" id="GO:0005737">
    <property type="term" value="C:cytoplasm"/>
    <property type="evidence" value="ECO:0007669"/>
    <property type="project" value="UniProtKB-SubCell"/>
</dbReference>
<dbReference type="InterPro" id="IPR013849">
    <property type="entry name" value="DNA_helicase_Holl-junc_RuvA_I"/>
</dbReference>
<keyword evidence="8" id="KW-0347">Helicase</keyword>
<keyword evidence="8" id="KW-0547">Nucleotide-binding</keyword>
<dbReference type="GO" id="GO:0006310">
    <property type="term" value="P:DNA recombination"/>
    <property type="evidence" value="ECO:0007669"/>
    <property type="project" value="UniProtKB-UniRule"/>
</dbReference>
<evidence type="ECO:0000313" key="8">
    <source>
        <dbReference type="EMBL" id="OGN34146.1"/>
    </source>
</evidence>
<organism evidence="8 9">
    <name type="scientific">Candidatus Yanofskybacteria bacterium RIFCSPLOWO2_12_FULL_43_11b</name>
    <dbReference type="NCBI Taxonomy" id="1802710"/>
    <lineage>
        <taxon>Bacteria</taxon>
        <taxon>Candidatus Yanofskyibacteriota</taxon>
    </lineage>
</organism>
<keyword evidence="8" id="KW-0378">Hydrolase</keyword>
<feature type="region of interest" description="Domain III" evidence="6">
    <location>
        <begin position="152"/>
        <end position="196"/>
    </location>
</feature>
<dbReference type="InterPro" id="IPR000085">
    <property type="entry name" value="RuvA"/>
</dbReference>
<dbReference type="GO" id="GO:0005524">
    <property type="term" value="F:ATP binding"/>
    <property type="evidence" value="ECO:0007669"/>
    <property type="project" value="InterPro"/>
</dbReference>
<dbReference type="EMBL" id="MGKY01000005">
    <property type="protein sequence ID" value="OGN34146.1"/>
    <property type="molecule type" value="Genomic_DNA"/>
</dbReference>
<dbReference type="Pfam" id="PF01330">
    <property type="entry name" value="RuvA_N"/>
    <property type="match status" value="1"/>
</dbReference>
<comment type="subunit">
    <text evidence="6">Homotetramer. Forms an RuvA(8)-RuvB(12)-Holliday junction (HJ) complex. HJ DNA is sandwiched between 2 RuvA tetramers; dsDNA enters through RuvA and exits via RuvB. An RuvB hexamer assembles on each DNA strand where it exits the tetramer. Each RuvB hexamer is contacted by two RuvA subunits (via domain III) on 2 adjacent RuvB subunits; this complex drives branch migration. In the full resolvosome a probable DNA-RuvA(4)-RuvB(12)-RuvC(2) complex forms which resolves the HJ.</text>
</comment>
<dbReference type="Proteomes" id="UP000177745">
    <property type="component" value="Unassembled WGS sequence"/>
</dbReference>
<keyword evidence="3 6" id="KW-0238">DNA-binding</keyword>
<protein>
    <recommendedName>
        <fullName evidence="6">Holliday junction branch migration complex subunit RuvA</fullName>
    </recommendedName>
</protein>
<dbReference type="GO" id="GO:0048476">
    <property type="term" value="C:Holliday junction resolvase complex"/>
    <property type="evidence" value="ECO:0007669"/>
    <property type="project" value="UniProtKB-UniRule"/>
</dbReference>
<feature type="domain" description="Helix-hairpin-helix DNA-binding motif class 1" evidence="7">
    <location>
        <begin position="110"/>
        <end position="129"/>
    </location>
</feature>
<dbReference type="CDD" id="cd14332">
    <property type="entry name" value="UBA_RuvA_C"/>
    <property type="match status" value="1"/>
</dbReference>
<comment type="caution">
    <text evidence="6">Lacks conserved residue(s) required for the propagation of feature annotation.</text>
</comment>